<dbReference type="EMBL" id="JAQOMS010000002">
    <property type="protein sequence ID" value="MDC2890506.1"/>
    <property type="molecule type" value="Genomic_DNA"/>
</dbReference>
<name>A0ABT5FH45_9GAMM</name>
<dbReference type="InterPro" id="IPR009386">
    <property type="entry name" value="ZapG-like"/>
</dbReference>
<gene>
    <name evidence="3" type="ORF">PN838_19345</name>
</gene>
<dbReference type="RefSeq" id="WP_215965203.1">
    <property type="nucleotide sequence ID" value="NZ_JAQOMS010000002.1"/>
</dbReference>
<sequence length="143" mass="16019">MEILTGILLFLLGLIAGIGIMLLRGKWDSGVQQTQTALNQCQQDQAQLKQDWQDQLAQFRSVATNLDEMSRHINSNIQEAESLLNKAPKTPSFPFFSKEATEILQSADSKKREKTMLSDQPLDYSSTKSGVFEGENLNKKQSV</sequence>
<dbReference type="Pfam" id="PF06295">
    <property type="entry name" value="ZapG-like"/>
    <property type="match status" value="1"/>
</dbReference>
<proteinExistence type="predicted"/>
<evidence type="ECO:0000256" key="2">
    <source>
        <dbReference type="SAM" id="Phobius"/>
    </source>
</evidence>
<reference evidence="3 4" key="1">
    <citation type="submission" date="2023-01" db="EMBL/GenBank/DDBJ databases">
        <title>Psychrosphaera sp. nov., isolated from marine algae.</title>
        <authorList>
            <person name="Bayburt H."/>
            <person name="Choi B.J."/>
            <person name="Kim J.M."/>
            <person name="Choi D.G."/>
            <person name="Jeon C.O."/>
        </authorList>
    </citation>
    <scope>NUCLEOTIDE SEQUENCE [LARGE SCALE GENOMIC DNA]</scope>
    <source>
        <strain evidence="3 4">G1-22</strain>
    </source>
</reference>
<evidence type="ECO:0000256" key="1">
    <source>
        <dbReference type="SAM" id="MobiDB-lite"/>
    </source>
</evidence>
<dbReference type="Proteomes" id="UP001528411">
    <property type="component" value="Unassembled WGS sequence"/>
</dbReference>
<keyword evidence="2" id="KW-1133">Transmembrane helix</keyword>
<comment type="caution">
    <text evidence="3">The sequence shown here is derived from an EMBL/GenBank/DDBJ whole genome shotgun (WGS) entry which is preliminary data.</text>
</comment>
<feature type="transmembrane region" description="Helical" evidence="2">
    <location>
        <begin position="6"/>
        <end position="23"/>
    </location>
</feature>
<evidence type="ECO:0000313" key="3">
    <source>
        <dbReference type="EMBL" id="MDC2890506.1"/>
    </source>
</evidence>
<organism evidence="3 4">
    <name type="scientific">Psychrosphaera algicola</name>
    <dbReference type="NCBI Taxonomy" id="3023714"/>
    <lineage>
        <taxon>Bacteria</taxon>
        <taxon>Pseudomonadati</taxon>
        <taxon>Pseudomonadota</taxon>
        <taxon>Gammaproteobacteria</taxon>
        <taxon>Alteromonadales</taxon>
        <taxon>Pseudoalteromonadaceae</taxon>
        <taxon>Psychrosphaera</taxon>
    </lineage>
</organism>
<evidence type="ECO:0000313" key="4">
    <source>
        <dbReference type="Proteomes" id="UP001528411"/>
    </source>
</evidence>
<keyword evidence="2" id="KW-0472">Membrane</keyword>
<keyword evidence="4" id="KW-1185">Reference proteome</keyword>
<accession>A0ABT5FH45</accession>
<protein>
    <submittedName>
        <fullName evidence="3">DUF1043 family protein</fullName>
    </submittedName>
</protein>
<feature type="region of interest" description="Disordered" evidence="1">
    <location>
        <begin position="106"/>
        <end position="143"/>
    </location>
</feature>
<keyword evidence="2" id="KW-0812">Transmembrane</keyword>